<feature type="DNA-binding region" description="H-T-H motif" evidence="4">
    <location>
        <begin position="42"/>
        <end position="61"/>
    </location>
</feature>
<keyword evidence="1" id="KW-0805">Transcription regulation</keyword>
<keyword evidence="3" id="KW-0804">Transcription</keyword>
<evidence type="ECO:0000256" key="3">
    <source>
        <dbReference type="ARBA" id="ARBA00023163"/>
    </source>
</evidence>
<dbReference type="RefSeq" id="WP_188895075.1">
    <property type="nucleotide sequence ID" value="NZ_BMMZ01000004.1"/>
</dbReference>
<accession>A0A917S6K6</accession>
<protein>
    <submittedName>
        <fullName evidence="6">TetR family transcriptional regulator</fullName>
    </submittedName>
</protein>
<dbReference type="AlphaFoldDB" id="A0A917S6K6"/>
<evidence type="ECO:0000259" key="5">
    <source>
        <dbReference type="PROSITE" id="PS50977"/>
    </source>
</evidence>
<dbReference type="PANTHER" id="PTHR30055:SF148">
    <property type="entry name" value="TETR-FAMILY TRANSCRIPTIONAL REGULATOR"/>
    <property type="match status" value="1"/>
</dbReference>
<evidence type="ECO:0000256" key="2">
    <source>
        <dbReference type="ARBA" id="ARBA00023125"/>
    </source>
</evidence>
<dbReference type="InterPro" id="IPR011075">
    <property type="entry name" value="TetR_C"/>
</dbReference>
<proteinExistence type="predicted"/>
<dbReference type="PANTHER" id="PTHR30055">
    <property type="entry name" value="HTH-TYPE TRANSCRIPTIONAL REGULATOR RUTR"/>
    <property type="match status" value="1"/>
</dbReference>
<comment type="caution">
    <text evidence="6">The sequence shown here is derived from an EMBL/GenBank/DDBJ whole genome shotgun (WGS) entry which is preliminary data.</text>
</comment>
<organism evidence="6 7">
    <name type="scientific">Microlunatus endophyticus</name>
    <dbReference type="NCBI Taxonomy" id="1716077"/>
    <lineage>
        <taxon>Bacteria</taxon>
        <taxon>Bacillati</taxon>
        <taxon>Actinomycetota</taxon>
        <taxon>Actinomycetes</taxon>
        <taxon>Propionibacteriales</taxon>
        <taxon>Propionibacteriaceae</taxon>
        <taxon>Microlunatus</taxon>
    </lineage>
</organism>
<dbReference type="Pfam" id="PF00440">
    <property type="entry name" value="TetR_N"/>
    <property type="match status" value="1"/>
</dbReference>
<dbReference type="InterPro" id="IPR009057">
    <property type="entry name" value="Homeodomain-like_sf"/>
</dbReference>
<keyword evidence="7" id="KW-1185">Reference proteome</keyword>
<reference evidence="6" key="1">
    <citation type="journal article" date="2014" name="Int. J. Syst. Evol. Microbiol.">
        <title>Complete genome sequence of Corynebacterium casei LMG S-19264T (=DSM 44701T), isolated from a smear-ripened cheese.</title>
        <authorList>
            <consortium name="US DOE Joint Genome Institute (JGI-PGF)"/>
            <person name="Walter F."/>
            <person name="Albersmeier A."/>
            <person name="Kalinowski J."/>
            <person name="Ruckert C."/>
        </authorList>
    </citation>
    <scope>NUCLEOTIDE SEQUENCE</scope>
    <source>
        <strain evidence="6">CGMCC 4.7306</strain>
    </source>
</reference>
<name>A0A917S6K6_9ACTN</name>
<dbReference type="SUPFAM" id="SSF46689">
    <property type="entry name" value="Homeodomain-like"/>
    <property type="match status" value="1"/>
</dbReference>
<dbReference type="Gene3D" id="1.10.357.10">
    <property type="entry name" value="Tetracycline Repressor, domain 2"/>
    <property type="match status" value="1"/>
</dbReference>
<dbReference type="PROSITE" id="PS50977">
    <property type="entry name" value="HTH_TETR_2"/>
    <property type="match status" value="1"/>
</dbReference>
<dbReference type="InterPro" id="IPR036271">
    <property type="entry name" value="Tet_transcr_reg_TetR-rel_C_sf"/>
</dbReference>
<sequence length="194" mass="20950">MSTQSVSPPVARRTGGRSARVLDSIYTAIGHLMAEGKPDRITIPMVAQRAGVNPTSVYRRWADVDELLEEVAVAALTRDGDQPPDTGSFAGDLRAWAGIIAADISRPQRTRYLKALAAARDSTGDCQCWDARLSQATIMIGRATDRGEAVPTADQVVDHIVAPLYHHAVFGQPIDQDYADRLVTDVLAMVPARS</sequence>
<dbReference type="SUPFAM" id="SSF48498">
    <property type="entry name" value="Tetracyclin repressor-like, C-terminal domain"/>
    <property type="match status" value="1"/>
</dbReference>
<keyword evidence="2 4" id="KW-0238">DNA-binding</keyword>
<dbReference type="GO" id="GO:0000976">
    <property type="term" value="F:transcription cis-regulatory region binding"/>
    <property type="evidence" value="ECO:0007669"/>
    <property type="project" value="TreeGrafter"/>
</dbReference>
<dbReference type="Gene3D" id="1.10.10.60">
    <property type="entry name" value="Homeodomain-like"/>
    <property type="match status" value="1"/>
</dbReference>
<evidence type="ECO:0000256" key="1">
    <source>
        <dbReference type="ARBA" id="ARBA00023015"/>
    </source>
</evidence>
<dbReference type="Pfam" id="PF16859">
    <property type="entry name" value="TetR_C_11"/>
    <property type="match status" value="1"/>
</dbReference>
<reference evidence="6" key="2">
    <citation type="submission" date="2020-09" db="EMBL/GenBank/DDBJ databases">
        <authorList>
            <person name="Sun Q."/>
            <person name="Zhou Y."/>
        </authorList>
    </citation>
    <scope>NUCLEOTIDE SEQUENCE</scope>
    <source>
        <strain evidence="6">CGMCC 4.7306</strain>
    </source>
</reference>
<dbReference type="GO" id="GO:0003700">
    <property type="term" value="F:DNA-binding transcription factor activity"/>
    <property type="evidence" value="ECO:0007669"/>
    <property type="project" value="TreeGrafter"/>
</dbReference>
<gene>
    <name evidence="6" type="ORF">GCM10011575_19980</name>
</gene>
<evidence type="ECO:0000256" key="4">
    <source>
        <dbReference type="PROSITE-ProRule" id="PRU00335"/>
    </source>
</evidence>
<dbReference type="InterPro" id="IPR001647">
    <property type="entry name" value="HTH_TetR"/>
</dbReference>
<dbReference type="Proteomes" id="UP000613840">
    <property type="component" value="Unassembled WGS sequence"/>
</dbReference>
<evidence type="ECO:0000313" key="6">
    <source>
        <dbReference type="EMBL" id="GGL61434.1"/>
    </source>
</evidence>
<evidence type="ECO:0000313" key="7">
    <source>
        <dbReference type="Proteomes" id="UP000613840"/>
    </source>
</evidence>
<dbReference type="EMBL" id="BMMZ01000004">
    <property type="protein sequence ID" value="GGL61434.1"/>
    <property type="molecule type" value="Genomic_DNA"/>
</dbReference>
<dbReference type="InterPro" id="IPR050109">
    <property type="entry name" value="HTH-type_TetR-like_transc_reg"/>
</dbReference>
<feature type="domain" description="HTH tetR-type" evidence="5">
    <location>
        <begin position="19"/>
        <end position="79"/>
    </location>
</feature>